<evidence type="ECO:0000313" key="3">
    <source>
        <dbReference type="Proteomes" id="UP000007364"/>
    </source>
</evidence>
<reference evidence="2 3" key="1">
    <citation type="journal article" date="2012" name="J. Bacteriol.">
        <title>Genome Sequence of Galbibacter marinum Type Strain ck-I2-15.</title>
        <authorList>
            <person name="Lai Q."/>
            <person name="Li C."/>
            <person name="Shao Z."/>
        </authorList>
    </citation>
    <scope>NUCLEOTIDE SEQUENCE [LARGE SCALE GENOMIC DNA]</scope>
    <source>
        <strain evidence="3">ck-I2-15</strain>
    </source>
</reference>
<proteinExistence type="predicted"/>
<dbReference type="AlphaFoldDB" id="K2PUL4"/>
<name>K2PUL4_9FLAO</name>
<dbReference type="OrthoDB" id="795301at2"/>
<feature type="transmembrane region" description="Helical" evidence="1">
    <location>
        <begin position="66"/>
        <end position="84"/>
    </location>
</feature>
<dbReference type="RefSeq" id="WP_008991518.1">
    <property type="nucleotide sequence ID" value="NZ_AMSG01000009.1"/>
</dbReference>
<feature type="transmembrane region" description="Helical" evidence="1">
    <location>
        <begin position="39"/>
        <end position="60"/>
    </location>
</feature>
<organism evidence="2 3">
    <name type="scientific">Galbibacter marinus</name>
    <dbReference type="NCBI Taxonomy" id="555500"/>
    <lineage>
        <taxon>Bacteria</taxon>
        <taxon>Pseudomonadati</taxon>
        <taxon>Bacteroidota</taxon>
        <taxon>Flavobacteriia</taxon>
        <taxon>Flavobacteriales</taxon>
        <taxon>Flavobacteriaceae</taxon>
        <taxon>Galbibacter</taxon>
    </lineage>
</organism>
<evidence type="ECO:0008006" key="4">
    <source>
        <dbReference type="Google" id="ProtNLM"/>
    </source>
</evidence>
<sequence>METNIDLKNIWQQQKSEQPDFKELLEKLSRYKKSNLRKLAFTNIILLLTCAFILFIWFYFQPQLVTTKIGIVICVLGMLIYLLFYNKFSRNLKTIDSTDSNHEYIQNLNALVVKQRFMQTTMFSLYFAMLSIGLSLYFIEYTLMMSLFWACFTYLMTFTWLAINWLYFRPRVIKKQRAKLDELISAFNHLNAQWPEDKNNNDAQA</sequence>
<protein>
    <recommendedName>
        <fullName evidence="4">Transmembrane protein</fullName>
    </recommendedName>
</protein>
<comment type="caution">
    <text evidence="2">The sequence shown here is derived from an EMBL/GenBank/DDBJ whole genome shotgun (WGS) entry which is preliminary data.</text>
</comment>
<feature type="transmembrane region" description="Helical" evidence="1">
    <location>
        <begin position="147"/>
        <end position="168"/>
    </location>
</feature>
<keyword evidence="1" id="KW-0812">Transmembrane</keyword>
<evidence type="ECO:0000313" key="2">
    <source>
        <dbReference type="EMBL" id="EKF55234.1"/>
    </source>
</evidence>
<keyword evidence="3" id="KW-1185">Reference proteome</keyword>
<dbReference type="Proteomes" id="UP000007364">
    <property type="component" value="Unassembled WGS sequence"/>
</dbReference>
<keyword evidence="1" id="KW-1133">Transmembrane helix</keyword>
<dbReference type="STRING" id="555500.I215_08316"/>
<evidence type="ECO:0000256" key="1">
    <source>
        <dbReference type="SAM" id="Phobius"/>
    </source>
</evidence>
<keyword evidence="1" id="KW-0472">Membrane</keyword>
<gene>
    <name evidence="2" type="ORF">I215_08316</name>
</gene>
<dbReference type="EMBL" id="AMSG01000009">
    <property type="protein sequence ID" value="EKF55234.1"/>
    <property type="molecule type" value="Genomic_DNA"/>
</dbReference>
<accession>K2PUL4</accession>
<dbReference type="eggNOG" id="ENOG502ZC0D">
    <property type="taxonomic scope" value="Bacteria"/>
</dbReference>
<feature type="transmembrane region" description="Helical" evidence="1">
    <location>
        <begin position="123"/>
        <end position="141"/>
    </location>
</feature>